<dbReference type="SMART" id="SM00448">
    <property type="entry name" value="REC"/>
    <property type="match status" value="1"/>
</dbReference>
<dbReference type="InterPro" id="IPR036388">
    <property type="entry name" value="WH-like_DNA-bd_sf"/>
</dbReference>
<reference evidence="8 9" key="1">
    <citation type="submission" date="2017-09" db="EMBL/GenBank/DDBJ databases">
        <authorList>
            <person name="Perez-Cataluna A."/>
            <person name="Figueras M.J."/>
            <person name="Salas-Masso N."/>
        </authorList>
    </citation>
    <scope>NUCLEOTIDE SEQUENCE [LARGE SCALE GENOMIC DNA]</scope>
    <source>
        <strain evidence="8 9">F138-33</strain>
    </source>
</reference>
<dbReference type="PANTHER" id="PTHR48111:SF40">
    <property type="entry name" value="PHOSPHATE REGULON TRANSCRIPTIONAL REGULATORY PROTEIN PHOB"/>
    <property type="match status" value="1"/>
</dbReference>
<keyword evidence="2" id="KW-0902">Two-component regulatory system</keyword>
<dbReference type="SUPFAM" id="SSF46894">
    <property type="entry name" value="C-terminal effector domain of the bipartite response regulators"/>
    <property type="match status" value="1"/>
</dbReference>
<evidence type="ECO:0000256" key="4">
    <source>
        <dbReference type="PROSITE-ProRule" id="PRU00169"/>
    </source>
</evidence>
<dbReference type="InterPro" id="IPR039420">
    <property type="entry name" value="WalR-like"/>
</dbReference>
<dbReference type="CDD" id="cd17534">
    <property type="entry name" value="REC_DC-like"/>
    <property type="match status" value="1"/>
</dbReference>
<dbReference type="InterPro" id="IPR011006">
    <property type="entry name" value="CheY-like_superfamily"/>
</dbReference>
<name>A0ABX4LRE7_9BACT</name>
<keyword evidence="9" id="KW-1185">Reference proteome</keyword>
<evidence type="ECO:0000256" key="3">
    <source>
        <dbReference type="ARBA" id="ARBA00023125"/>
    </source>
</evidence>
<organism evidence="8 9">
    <name type="scientific">Malaciobacter canalis</name>
    <dbReference type="NCBI Taxonomy" id="1912871"/>
    <lineage>
        <taxon>Bacteria</taxon>
        <taxon>Pseudomonadati</taxon>
        <taxon>Campylobacterota</taxon>
        <taxon>Epsilonproteobacteria</taxon>
        <taxon>Campylobacterales</taxon>
        <taxon>Arcobacteraceae</taxon>
        <taxon>Malaciobacter</taxon>
    </lineage>
</organism>
<evidence type="ECO:0000256" key="5">
    <source>
        <dbReference type="PROSITE-ProRule" id="PRU01091"/>
    </source>
</evidence>
<comment type="caution">
    <text evidence="8">The sequence shown here is derived from an EMBL/GenBank/DDBJ whole genome shotgun (WGS) entry which is preliminary data.</text>
</comment>
<evidence type="ECO:0000259" key="7">
    <source>
        <dbReference type="PROSITE" id="PS51755"/>
    </source>
</evidence>
<evidence type="ECO:0000313" key="9">
    <source>
        <dbReference type="Proteomes" id="UP000221384"/>
    </source>
</evidence>
<feature type="DNA-binding region" description="OmpR/PhoB-type" evidence="5">
    <location>
        <begin position="176"/>
        <end position="271"/>
    </location>
</feature>
<evidence type="ECO:0000259" key="6">
    <source>
        <dbReference type="PROSITE" id="PS50110"/>
    </source>
</evidence>
<sequence>MNCIHLLLLTNFKMIVSIITNINHIQITIGDLMNKLMEFLQKTVEILIVEDEMVLAIDMESSLEEMGYEISGIESTAQDAIKHVNENKPDIVIMDINLKGYKSGLEAAKEIWQTHKIPIIFLTSYSDDLTVKKSMESEPYAYLIKPCREKDIDIAIKTALHKHNYFFKNKNLMSEQIVIDLAQNYKYDRTKRVLSKGLNSIKLTGNELKFFDILSENPKESVSFEQIISYIYRGESLSDMGKLRTLVYRLRAKLDAEVFENVYEFGYRLKLD</sequence>
<dbReference type="InterPro" id="IPR001789">
    <property type="entry name" value="Sig_transdc_resp-reg_receiver"/>
</dbReference>
<dbReference type="PROSITE" id="PS51755">
    <property type="entry name" value="OMPR_PHOB"/>
    <property type="match status" value="1"/>
</dbReference>
<dbReference type="EMBL" id="NWVW01000003">
    <property type="protein sequence ID" value="PHO10520.1"/>
    <property type="molecule type" value="Genomic_DNA"/>
</dbReference>
<dbReference type="PANTHER" id="PTHR48111">
    <property type="entry name" value="REGULATOR OF RPOS"/>
    <property type="match status" value="1"/>
</dbReference>
<dbReference type="Pfam" id="PF00072">
    <property type="entry name" value="Response_reg"/>
    <property type="match status" value="1"/>
</dbReference>
<evidence type="ECO:0000313" key="8">
    <source>
        <dbReference type="EMBL" id="PHO10520.1"/>
    </source>
</evidence>
<evidence type="ECO:0008006" key="10">
    <source>
        <dbReference type="Google" id="ProtNLM"/>
    </source>
</evidence>
<dbReference type="InterPro" id="IPR016032">
    <property type="entry name" value="Sig_transdc_resp-reg_C-effctor"/>
</dbReference>
<feature type="domain" description="OmpR/PhoB-type" evidence="7">
    <location>
        <begin position="176"/>
        <end position="271"/>
    </location>
</feature>
<gene>
    <name evidence="8" type="ORF">CPG37_03485</name>
</gene>
<dbReference type="Gene3D" id="1.10.10.10">
    <property type="entry name" value="Winged helix-like DNA-binding domain superfamily/Winged helix DNA-binding domain"/>
    <property type="match status" value="1"/>
</dbReference>
<feature type="modified residue" description="4-aspartylphosphate" evidence="4">
    <location>
        <position position="95"/>
    </location>
</feature>
<feature type="domain" description="Response regulatory" evidence="6">
    <location>
        <begin position="45"/>
        <end position="160"/>
    </location>
</feature>
<dbReference type="SMART" id="SM00862">
    <property type="entry name" value="Trans_reg_C"/>
    <property type="match status" value="1"/>
</dbReference>
<accession>A0ABX4LRE7</accession>
<evidence type="ECO:0000256" key="2">
    <source>
        <dbReference type="ARBA" id="ARBA00023012"/>
    </source>
</evidence>
<dbReference type="InterPro" id="IPR001867">
    <property type="entry name" value="OmpR/PhoB-type_DNA-bd"/>
</dbReference>
<keyword evidence="1 4" id="KW-0597">Phosphoprotein</keyword>
<keyword evidence="3 5" id="KW-0238">DNA-binding</keyword>
<dbReference type="Pfam" id="PF00486">
    <property type="entry name" value="Trans_reg_C"/>
    <property type="match status" value="1"/>
</dbReference>
<dbReference type="Proteomes" id="UP000221384">
    <property type="component" value="Unassembled WGS sequence"/>
</dbReference>
<dbReference type="PROSITE" id="PS50110">
    <property type="entry name" value="RESPONSE_REGULATORY"/>
    <property type="match status" value="1"/>
</dbReference>
<dbReference type="SUPFAM" id="SSF52172">
    <property type="entry name" value="CheY-like"/>
    <property type="match status" value="1"/>
</dbReference>
<dbReference type="Gene3D" id="3.40.50.2300">
    <property type="match status" value="1"/>
</dbReference>
<evidence type="ECO:0000256" key="1">
    <source>
        <dbReference type="ARBA" id="ARBA00022553"/>
    </source>
</evidence>
<protein>
    <recommendedName>
        <fullName evidence="10">DNA-binding response regulator</fullName>
    </recommendedName>
</protein>
<proteinExistence type="predicted"/>
<dbReference type="CDD" id="cd00383">
    <property type="entry name" value="trans_reg_C"/>
    <property type="match status" value="1"/>
</dbReference>